<gene>
    <name evidence="1" type="ORF">CERSUDRAFT_98325</name>
</gene>
<dbReference type="InterPro" id="IPR032675">
    <property type="entry name" value="LRR_dom_sf"/>
</dbReference>
<evidence type="ECO:0008006" key="3">
    <source>
        <dbReference type="Google" id="ProtNLM"/>
    </source>
</evidence>
<dbReference type="Proteomes" id="UP000016930">
    <property type="component" value="Unassembled WGS sequence"/>
</dbReference>
<reference evidence="1 2" key="1">
    <citation type="journal article" date="2012" name="Proc. Natl. Acad. Sci. U.S.A.">
        <title>Comparative genomics of Ceriporiopsis subvermispora and Phanerochaete chrysosporium provide insight into selective ligninolysis.</title>
        <authorList>
            <person name="Fernandez-Fueyo E."/>
            <person name="Ruiz-Duenas F.J."/>
            <person name="Ferreira P."/>
            <person name="Floudas D."/>
            <person name="Hibbett D.S."/>
            <person name="Canessa P."/>
            <person name="Larrondo L.F."/>
            <person name="James T.Y."/>
            <person name="Seelenfreund D."/>
            <person name="Lobos S."/>
            <person name="Polanco R."/>
            <person name="Tello M."/>
            <person name="Honda Y."/>
            <person name="Watanabe T."/>
            <person name="Watanabe T."/>
            <person name="Ryu J.S."/>
            <person name="Kubicek C.P."/>
            <person name="Schmoll M."/>
            <person name="Gaskell J."/>
            <person name="Hammel K.E."/>
            <person name="St John F.J."/>
            <person name="Vanden Wymelenberg A."/>
            <person name="Sabat G."/>
            <person name="Splinter BonDurant S."/>
            <person name="Syed K."/>
            <person name="Yadav J.S."/>
            <person name="Doddapaneni H."/>
            <person name="Subramanian V."/>
            <person name="Lavin J.L."/>
            <person name="Oguiza J.A."/>
            <person name="Perez G."/>
            <person name="Pisabarro A.G."/>
            <person name="Ramirez L."/>
            <person name="Santoyo F."/>
            <person name="Master E."/>
            <person name="Coutinho P.M."/>
            <person name="Henrissat B."/>
            <person name="Lombard V."/>
            <person name="Magnuson J.K."/>
            <person name="Kuees U."/>
            <person name="Hori C."/>
            <person name="Igarashi K."/>
            <person name="Samejima M."/>
            <person name="Held B.W."/>
            <person name="Barry K.W."/>
            <person name="LaButti K.M."/>
            <person name="Lapidus A."/>
            <person name="Lindquist E.A."/>
            <person name="Lucas S.M."/>
            <person name="Riley R."/>
            <person name="Salamov A.A."/>
            <person name="Hoffmeister D."/>
            <person name="Schwenk D."/>
            <person name="Hadar Y."/>
            <person name="Yarden O."/>
            <person name="de Vries R.P."/>
            <person name="Wiebenga A."/>
            <person name="Stenlid J."/>
            <person name="Eastwood D."/>
            <person name="Grigoriev I.V."/>
            <person name="Berka R.M."/>
            <person name="Blanchette R.A."/>
            <person name="Kersten P."/>
            <person name="Martinez A.T."/>
            <person name="Vicuna R."/>
            <person name="Cullen D."/>
        </authorList>
    </citation>
    <scope>NUCLEOTIDE SEQUENCE [LARGE SCALE GENOMIC DNA]</scope>
    <source>
        <strain evidence="1 2">B</strain>
    </source>
</reference>
<organism evidence="1 2">
    <name type="scientific">Ceriporiopsis subvermispora (strain B)</name>
    <name type="common">White-rot fungus</name>
    <name type="synonym">Gelatoporia subvermispora</name>
    <dbReference type="NCBI Taxonomy" id="914234"/>
    <lineage>
        <taxon>Eukaryota</taxon>
        <taxon>Fungi</taxon>
        <taxon>Dikarya</taxon>
        <taxon>Basidiomycota</taxon>
        <taxon>Agaricomycotina</taxon>
        <taxon>Agaricomycetes</taxon>
        <taxon>Polyporales</taxon>
        <taxon>Gelatoporiaceae</taxon>
        <taxon>Gelatoporia</taxon>
    </lineage>
</organism>
<dbReference type="AlphaFoldDB" id="M2R4D0"/>
<sequence length="476" mass="54325">MTSYTEDMQGSRLLSGKFTLNHDVLDHVLSLLPRDDLLNAVLTSRDFHTWGVPYLVQYAGVDGWKFRTTARIQAFHSFMFVGAPRRFEWLHRLSLVLEPRLNLIALELLAQIIESANNLHSLELCVYDQVFEQSTRIRASLASRVGLEHLSIKVLEYSGVGTMGVLADLKLPLRSLEVNIRNYARADARNVFRWCAKTLETLSVQTTYFEHSDVVYPRLHTLRVHNPPSELSPVQLSDWARSFPCLTSLILPVNVLLSGRGFERVQSLRMGDVSGSGSQSLWHSLTYLESHVLCIHQAGLACQVDHLKLYAKKGEAKMVEAALRDIQPAHLDMTIHQYTYFQGYGRVHRGHEFSGIFAQALPRLWILELALLLSWVPEQIQFLMDDICTMLSPLRITTLTIHFREDTAHTFSRERFMDEDDNPFPEFLAILDKRASELAKRITACVTTLCEISVCCSSDSLDFHKWRVEGKELVQV</sequence>
<dbReference type="HOGENOM" id="CLU_573628_0_0_1"/>
<evidence type="ECO:0000313" key="1">
    <source>
        <dbReference type="EMBL" id="EMD33776.1"/>
    </source>
</evidence>
<accession>M2R4D0</accession>
<evidence type="ECO:0000313" key="2">
    <source>
        <dbReference type="Proteomes" id="UP000016930"/>
    </source>
</evidence>
<dbReference type="EMBL" id="KB445805">
    <property type="protein sequence ID" value="EMD33776.1"/>
    <property type="molecule type" value="Genomic_DNA"/>
</dbReference>
<dbReference type="Gene3D" id="3.80.10.10">
    <property type="entry name" value="Ribonuclease Inhibitor"/>
    <property type="match status" value="1"/>
</dbReference>
<keyword evidence="2" id="KW-1185">Reference proteome</keyword>
<protein>
    <recommendedName>
        <fullName evidence="3">F-box domain-containing protein</fullName>
    </recommendedName>
</protein>
<name>M2R4D0_CERS8</name>
<proteinExistence type="predicted"/>